<dbReference type="InterPro" id="IPR012677">
    <property type="entry name" value="Nucleotide-bd_a/b_plait_sf"/>
</dbReference>
<dbReference type="GO" id="GO:0000380">
    <property type="term" value="P:alternative mRNA splicing, via spliceosome"/>
    <property type="evidence" value="ECO:0007669"/>
    <property type="project" value="TreeGrafter"/>
</dbReference>
<dbReference type="Proteomes" id="UP001152795">
    <property type="component" value="Unassembled WGS sequence"/>
</dbReference>
<dbReference type="InterPro" id="IPR006532">
    <property type="entry name" value="PUF60-like"/>
</dbReference>
<dbReference type="InterPro" id="IPR034211">
    <property type="entry name" value="PUF60_RRM2"/>
</dbReference>
<evidence type="ECO:0000313" key="3">
    <source>
        <dbReference type="Proteomes" id="UP001152795"/>
    </source>
</evidence>
<feature type="compositionally biased region" description="Polar residues" evidence="1">
    <location>
        <begin position="12"/>
        <end position="27"/>
    </location>
</feature>
<feature type="region of interest" description="Disordered" evidence="1">
    <location>
        <begin position="1"/>
        <end position="77"/>
    </location>
</feature>
<keyword evidence="3" id="KW-1185">Reference proteome</keyword>
<dbReference type="InterPro" id="IPR034209">
    <property type="entry name" value="PUF60_RRM1"/>
</dbReference>
<dbReference type="PANTHER" id="PTHR47330">
    <property type="entry name" value="POLY(U)-BINDING-SPLICING FACTOR PUF60-B-RELATED"/>
    <property type="match status" value="1"/>
</dbReference>
<dbReference type="PROSITE" id="PS50102">
    <property type="entry name" value="RRM"/>
    <property type="match status" value="2"/>
</dbReference>
<dbReference type="SUPFAM" id="SSF54928">
    <property type="entry name" value="RNA-binding domain, RBD"/>
    <property type="match status" value="2"/>
</dbReference>
<organism evidence="2 3">
    <name type="scientific">Paramuricea clavata</name>
    <name type="common">Red gorgonian</name>
    <name type="synonym">Violescent sea-whip</name>
    <dbReference type="NCBI Taxonomy" id="317549"/>
    <lineage>
        <taxon>Eukaryota</taxon>
        <taxon>Metazoa</taxon>
        <taxon>Cnidaria</taxon>
        <taxon>Anthozoa</taxon>
        <taxon>Octocorallia</taxon>
        <taxon>Malacalcyonacea</taxon>
        <taxon>Plexauridae</taxon>
        <taxon>Paramuricea</taxon>
    </lineage>
</organism>
<evidence type="ECO:0000256" key="1">
    <source>
        <dbReference type="SAM" id="MobiDB-lite"/>
    </source>
</evidence>
<dbReference type="PANTHER" id="PTHR47330:SF1">
    <property type="entry name" value="POLY(U)-BINDING-SPLICING FACTOR PUF60"/>
    <property type="match status" value="1"/>
</dbReference>
<dbReference type="InterPro" id="IPR051974">
    <property type="entry name" value="PUF60_regulator"/>
</dbReference>
<dbReference type="CDD" id="cd12370">
    <property type="entry name" value="RRM1_PUF60"/>
    <property type="match status" value="1"/>
</dbReference>
<reference evidence="2" key="1">
    <citation type="submission" date="2020-04" db="EMBL/GenBank/DDBJ databases">
        <authorList>
            <person name="Alioto T."/>
            <person name="Alioto T."/>
            <person name="Gomez Garrido J."/>
        </authorList>
    </citation>
    <scope>NUCLEOTIDE SEQUENCE</scope>
    <source>
        <strain evidence="2">A484AB</strain>
    </source>
</reference>
<dbReference type="AlphaFoldDB" id="A0A7D9E7I2"/>
<feature type="non-terminal residue" evidence="2">
    <location>
        <position position="573"/>
    </location>
</feature>
<sequence>MATEVAEIQAPSVPNETQHEATTNGEVSQEGKRERRRKRGFDIGPGDLANGTAAVGEQPPEDDGTRGELTVGPGVGGIQPRWSECKRALPGLTLDQEERLKKAKRFAMEQSVQQVLLKQQLLQQQQMGSISSVTQRQRALALMCRIYVGSINFELREDHIKQAFIPFGPIKKIDLSWDPLTMKHKGFAFVEFELPEAAQLALEQMNGVLLGGRNIKVGRPSNVPQAQPLIEQFEREAQQYARIYVASIHPDLGEDDIKSVFEAFGKVKTCSLTPDTITGKHKGFGFIEYEVQQSANDAIASMNLFDLGGQFLRVGRAITPPSHSSVAPNTLPAAAAMAAAAVSAKIQAQDTGIPGVPVASIPLSANSVMTTVVSGAGLVALPTVVSSLAGVIPTASTAVMGASAQGLITSVTPISGMATVYGTAPLVHTTPAVREQAVTPVAAVVQPQLAVQAQALPTIAVPVAAPAVVTTAPVQPMMAVTSVKMEEDAQKKMVEYSNLSHEEHMSISGSNARYMVMQKLSRKSESTVMVLRNMVEIDDVDEELESEVNDECSKFGNVSRVVIYQEKQGEEDD</sequence>
<protein>
    <submittedName>
        <fullName evidence="2">Poly(U)-binding-splicing factor PUF60-like isoform X2</fullName>
    </submittedName>
</protein>
<dbReference type="Pfam" id="PF00076">
    <property type="entry name" value="RRM_1"/>
    <property type="match status" value="2"/>
</dbReference>
<evidence type="ECO:0000313" key="2">
    <source>
        <dbReference type="EMBL" id="CAB4003509.1"/>
    </source>
</evidence>
<dbReference type="NCBIfam" id="TIGR01645">
    <property type="entry name" value="half-pint"/>
    <property type="match status" value="1"/>
</dbReference>
<name>A0A7D9E7I2_PARCT</name>
<dbReference type="SMART" id="SM00360">
    <property type="entry name" value="RRM"/>
    <property type="match status" value="2"/>
</dbReference>
<dbReference type="Gene3D" id="3.30.70.330">
    <property type="match status" value="3"/>
</dbReference>
<dbReference type="OrthoDB" id="20943at2759"/>
<dbReference type="GO" id="GO:0071011">
    <property type="term" value="C:precatalytic spliceosome"/>
    <property type="evidence" value="ECO:0007669"/>
    <property type="project" value="TreeGrafter"/>
</dbReference>
<comment type="caution">
    <text evidence="2">The sequence shown here is derived from an EMBL/GenBank/DDBJ whole genome shotgun (WGS) entry which is preliminary data.</text>
</comment>
<gene>
    <name evidence="2" type="ORF">PACLA_8A067180</name>
</gene>
<dbReference type="InterPro" id="IPR000504">
    <property type="entry name" value="RRM_dom"/>
</dbReference>
<dbReference type="GO" id="GO:0000381">
    <property type="term" value="P:regulation of alternative mRNA splicing, via spliceosome"/>
    <property type="evidence" value="ECO:0007669"/>
    <property type="project" value="InterPro"/>
</dbReference>
<dbReference type="GO" id="GO:0003723">
    <property type="term" value="F:RNA binding"/>
    <property type="evidence" value="ECO:0007669"/>
    <property type="project" value="UniProtKB-UniRule"/>
</dbReference>
<accession>A0A7D9E7I2</accession>
<dbReference type="CDD" id="cd12371">
    <property type="entry name" value="RRM2_PUF60"/>
    <property type="match status" value="1"/>
</dbReference>
<dbReference type="GO" id="GO:0071013">
    <property type="term" value="C:catalytic step 2 spliceosome"/>
    <property type="evidence" value="ECO:0007669"/>
    <property type="project" value="TreeGrafter"/>
</dbReference>
<dbReference type="InterPro" id="IPR035979">
    <property type="entry name" value="RBD_domain_sf"/>
</dbReference>
<dbReference type="FunFam" id="3.30.70.330:FF:000136">
    <property type="entry name" value="poly(U)-binding-splicing factor PUF60 isoform X1"/>
    <property type="match status" value="1"/>
</dbReference>
<dbReference type="EMBL" id="CACRXK020004648">
    <property type="protein sequence ID" value="CAB4003509.1"/>
    <property type="molecule type" value="Genomic_DNA"/>
</dbReference>
<dbReference type="GO" id="GO:0006376">
    <property type="term" value="P:mRNA splice site recognition"/>
    <property type="evidence" value="ECO:0007669"/>
    <property type="project" value="TreeGrafter"/>
</dbReference>
<proteinExistence type="predicted"/>